<dbReference type="EMBL" id="CP151657">
    <property type="protein sequence ID" value="WZP16266.1"/>
    <property type="molecule type" value="Genomic_DNA"/>
</dbReference>
<dbReference type="InterPro" id="IPR013785">
    <property type="entry name" value="Aldolase_TIM"/>
</dbReference>
<dbReference type="RefSeq" id="WP_342023910.1">
    <property type="nucleotide sequence ID" value="NZ_CP151657.1"/>
</dbReference>
<dbReference type="PANTHER" id="PTHR30304">
    <property type="entry name" value="D-TAGATOSE-1,6-BISPHOSPHATE ALDOLASE"/>
    <property type="match status" value="1"/>
</dbReference>
<dbReference type="InterPro" id="IPR000771">
    <property type="entry name" value="FBA_II"/>
</dbReference>
<protein>
    <submittedName>
        <fullName evidence="2">Class II fructose-bisphosphate aldolase</fullName>
    </submittedName>
</protein>
<dbReference type="InterPro" id="IPR050246">
    <property type="entry name" value="Class_II_FBP_aldolase"/>
</dbReference>
<name>A0ABZ2ZX71_9MICC</name>
<evidence type="ECO:0000313" key="3">
    <source>
        <dbReference type="Proteomes" id="UP001448858"/>
    </source>
</evidence>
<proteinExistence type="predicted"/>
<dbReference type="PROSITE" id="PS00806">
    <property type="entry name" value="ALDOLASE_CLASS_II_2"/>
    <property type="match status" value="1"/>
</dbReference>
<dbReference type="PIRSF" id="PIRSF001359">
    <property type="entry name" value="F_bP_aldolase_II"/>
    <property type="match status" value="1"/>
</dbReference>
<dbReference type="SUPFAM" id="SSF51569">
    <property type="entry name" value="Aldolase"/>
    <property type="match status" value="1"/>
</dbReference>
<reference evidence="2 3" key="1">
    <citation type="submission" date="2024-04" db="EMBL/GenBank/DDBJ databases">
        <title>Arthrobacter sp. from Plains bison fecal sample.</title>
        <authorList>
            <person name="Ruzzini A."/>
        </authorList>
    </citation>
    <scope>NUCLEOTIDE SEQUENCE [LARGE SCALE GENOMIC DNA]</scope>
    <source>
        <strain evidence="2 3">EINP1</strain>
    </source>
</reference>
<dbReference type="Proteomes" id="UP001448858">
    <property type="component" value="Chromosome"/>
</dbReference>
<dbReference type="PANTHER" id="PTHR30304:SF0">
    <property type="entry name" value="D-TAGATOSE-1,6-BISPHOSPHATE ALDOLASE SUBUNIT GATY-RELATED"/>
    <property type="match status" value="1"/>
</dbReference>
<gene>
    <name evidence="2" type="ORF">AAE021_01355</name>
</gene>
<accession>A0ABZ2ZX71</accession>
<sequence>MRARLNDLVLERLAAGSAVPAFTCYDFTTALAVVSAAEDARLPVILLVAPKTAAGPGGLRFIRALRGLADDAGVPVVVQLDHATDAGLIQAAVTAGADAVLADGSRMPPVRNAEFVASIASLTSGSGVVIEAELGALGGDEDDSRGAAKHDPAAGMTDPAAVAAFLDASAADLLAVAVGNVHGNYSGEPRLDWERISRIRTAAGTVPLVLHGASGLSSADLERAASAGIGKVNVNTELRTATLEAVAAALPEAMSSGANMLSLMQAWSRAAGSTAGQTLKLLNAAG</sequence>
<dbReference type="Pfam" id="PF01116">
    <property type="entry name" value="F_bP_aldolase"/>
    <property type="match status" value="1"/>
</dbReference>
<comment type="cofactor">
    <cofactor evidence="1">
        <name>Zn(2+)</name>
        <dbReference type="ChEBI" id="CHEBI:29105"/>
    </cofactor>
</comment>
<keyword evidence="3" id="KW-1185">Reference proteome</keyword>
<dbReference type="Gene3D" id="3.20.20.70">
    <property type="entry name" value="Aldolase class I"/>
    <property type="match status" value="1"/>
</dbReference>
<evidence type="ECO:0000256" key="1">
    <source>
        <dbReference type="ARBA" id="ARBA00001947"/>
    </source>
</evidence>
<evidence type="ECO:0000313" key="2">
    <source>
        <dbReference type="EMBL" id="WZP16266.1"/>
    </source>
</evidence>
<organism evidence="2 3">
    <name type="scientific">Arthrobacter citreus</name>
    <dbReference type="NCBI Taxonomy" id="1670"/>
    <lineage>
        <taxon>Bacteria</taxon>
        <taxon>Bacillati</taxon>
        <taxon>Actinomycetota</taxon>
        <taxon>Actinomycetes</taxon>
        <taxon>Micrococcales</taxon>
        <taxon>Micrococcaceae</taxon>
        <taxon>Arthrobacter</taxon>
    </lineage>
</organism>